<dbReference type="Proteomes" id="UP000198793">
    <property type="component" value="Unassembled WGS sequence"/>
</dbReference>
<dbReference type="PANTHER" id="PTHR28047">
    <property type="entry name" value="PROTEIN DCG1"/>
    <property type="match status" value="1"/>
</dbReference>
<accession>A0A1H0HQ30</accession>
<dbReference type="PANTHER" id="PTHR28047:SF5">
    <property type="entry name" value="PROTEIN DCG1"/>
    <property type="match status" value="1"/>
</dbReference>
<dbReference type="InterPro" id="IPR015942">
    <property type="entry name" value="Asp/Glu/hydantoin_racemase"/>
</dbReference>
<dbReference type="STRING" id="1166073.SAMN05192530_104216"/>
<dbReference type="GO" id="GO:0047661">
    <property type="term" value="F:amino-acid racemase activity"/>
    <property type="evidence" value="ECO:0007669"/>
    <property type="project" value="InterPro"/>
</dbReference>
<comment type="similarity">
    <text evidence="1">Belongs to the HyuE racemase family.</text>
</comment>
<dbReference type="Gene3D" id="3.10.450.50">
    <property type="match status" value="1"/>
</dbReference>
<protein>
    <submittedName>
        <fullName evidence="2">Asp/Glu/hydantoin racemase</fullName>
    </submittedName>
</protein>
<dbReference type="InterPro" id="IPR052186">
    <property type="entry name" value="Hydantoin_racemase-like"/>
</dbReference>
<dbReference type="Gene3D" id="3.40.50.12500">
    <property type="match status" value="1"/>
</dbReference>
<organism evidence="2 3">
    <name type="scientific">Aureimonas jatrophae</name>
    <dbReference type="NCBI Taxonomy" id="1166073"/>
    <lineage>
        <taxon>Bacteria</taxon>
        <taxon>Pseudomonadati</taxon>
        <taxon>Pseudomonadota</taxon>
        <taxon>Alphaproteobacteria</taxon>
        <taxon>Hyphomicrobiales</taxon>
        <taxon>Aurantimonadaceae</taxon>
        <taxon>Aureimonas</taxon>
    </lineage>
</organism>
<name>A0A1H0HQ30_9HYPH</name>
<dbReference type="Pfam" id="PF01177">
    <property type="entry name" value="Asp_Glu_race"/>
    <property type="match status" value="1"/>
</dbReference>
<dbReference type="EMBL" id="FNIT01000004">
    <property type="protein sequence ID" value="SDO21223.1"/>
    <property type="molecule type" value="Genomic_DNA"/>
</dbReference>
<reference evidence="2 3" key="1">
    <citation type="submission" date="2016-10" db="EMBL/GenBank/DDBJ databases">
        <authorList>
            <person name="de Groot N.N."/>
        </authorList>
    </citation>
    <scope>NUCLEOTIDE SEQUENCE [LARGE SCALE GENOMIC DNA]</scope>
    <source>
        <strain evidence="3">L7-484,KACC 16230,DSM 25025</strain>
    </source>
</reference>
<sequence length="355" mass="37840">MSAPLRILFVNPNSTRSMTRKIGEAARAAASPETVILTATNPSGPPSIQGAADGEAAEPGLLQVIGEREGEADAFVIACFDDTGLAAARRLTEKPVLGIGEAAFRAAARHGRFSVVTTLSVSVPVIEANVRDGGFAGACARVRASEVPVLDLEREGSDAEERVAAEIHRALREDRPGAIVLGCAGMADLAARFTARFALPVVDGVVAAVQEIEAIGRGETSMTPASDAEIVRDYLEASMVPDPERAATYMAPGCTITFTGGRVFDHPSGPTAVNAARYKWVKKRMERFDVAPAADRTVVYSIGKLYGEWPDGTPFDDNRYVDRFEVVDGRIVKMDVWNDSAEWILDPALRRPGAG</sequence>
<dbReference type="AlphaFoldDB" id="A0A1H0HQ30"/>
<proteinExistence type="inferred from homology"/>
<dbReference type="InterPro" id="IPR032710">
    <property type="entry name" value="NTF2-like_dom_sf"/>
</dbReference>
<gene>
    <name evidence="2" type="ORF">SAMN05192530_104216</name>
</gene>
<dbReference type="SUPFAM" id="SSF54427">
    <property type="entry name" value="NTF2-like"/>
    <property type="match status" value="1"/>
</dbReference>
<evidence type="ECO:0000313" key="3">
    <source>
        <dbReference type="Proteomes" id="UP000198793"/>
    </source>
</evidence>
<evidence type="ECO:0000313" key="2">
    <source>
        <dbReference type="EMBL" id="SDO21223.1"/>
    </source>
</evidence>
<dbReference type="InterPro" id="IPR053714">
    <property type="entry name" value="Iso_Racemase_Enz_sf"/>
</dbReference>
<evidence type="ECO:0000256" key="1">
    <source>
        <dbReference type="ARBA" id="ARBA00038414"/>
    </source>
</evidence>
<keyword evidence="3" id="KW-1185">Reference proteome</keyword>